<gene>
    <name evidence="1" type="ORF">L484_020569</name>
</gene>
<dbReference type="PANTHER" id="PTHR36397">
    <property type="entry name" value="OSJNBA0081L15.1 PROTEIN"/>
    <property type="match status" value="1"/>
</dbReference>
<reference evidence="2" key="1">
    <citation type="submission" date="2013-01" db="EMBL/GenBank/DDBJ databases">
        <title>Draft Genome Sequence of a Mulberry Tree, Morus notabilis C.K. Schneid.</title>
        <authorList>
            <person name="He N."/>
            <person name="Zhao S."/>
        </authorList>
    </citation>
    <scope>NUCLEOTIDE SEQUENCE</scope>
</reference>
<accession>W9S0Q6</accession>
<evidence type="ECO:0000313" key="2">
    <source>
        <dbReference type="Proteomes" id="UP000030645"/>
    </source>
</evidence>
<dbReference type="eggNOG" id="ENOG502S1VV">
    <property type="taxonomic scope" value="Eukaryota"/>
</dbReference>
<sequence>MASWNLGLGSYPTTKGFQVICRKKERNRDNVHPYKVIEITPPPKNLGVRCFPPNLQCGESVTIEGQAYTISAVTHRYQLRKGRYEPSEKRLDDPTVIFLGPTSNFSLFVQSILPYDAQIGEPKQYDLSCRQIGLSFEVKVVYGGTQAPFRRKACTWSPSPGGLTPTTVDALHSTHRSPRGTQSRPQVLVAGPTSVVCQAHMSEGLVT</sequence>
<dbReference type="PANTHER" id="PTHR36397:SF1">
    <property type="entry name" value="OS04G0482900 PROTEIN"/>
    <property type="match status" value="1"/>
</dbReference>
<organism evidence="1 2">
    <name type="scientific">Morus notabilis</name>
    <dbReference type="NCBI Taxonomy" id="981085"/>
    <lineage>
        <taxon>Eukaryota</taxon>
        <taxon>Viridiplantae</taxon>
        <taxon>Streptophyta</taxon>
        <taxon>Embryophyta</taxon>
        <taxon>Tracheophyta</taxon>
        <taxon>Spermatophyta</taxon>
        <taxon>Magnoliopsida</taxon>
        <taxon>eudicotyledons</taxon>
        <taxon>Gunneridae</taxon>
        <taxon>Pentapetalae</taxon>
        <taxon>rosids</taxon>
        <taxon>fabids</taxon>
        <taxon>Rosales</taxon>
        <taxon>Moraceae</taxon>
        <taxon>Moreae</taxon>
        <taxon>Morus</taxon>
    </lineage>
</organism>
<evidence type="ECO:0000313" key="1">
    <source>
        <dbReference type="EMBL" id="EXC20348.1"/>
    </source>
</evidence>
<protein>
    <submittedName>
        <fullName evidence="1">Uncharacterized protein</fullName>
    </submittedName>
</protein>
<dbReference type="Proteomes" id="UP000030645">
    <property type="component" value="Unassembled WGS sequence"/>
</dbReference>
<keyword evidence="2" id="KW-1185">Reference proteome</keyword>
<name>W9S0Q6_9ROSA</name>
<dbReference type="AlphaFoldDB" id="W9S0Q6"/>
<dbReference type="EMBL" id="KE345913">
    <property type="protein sequence ID" value="EXC20348.1"/>
    <property type="molecule type" value="Genomic_DNA"/>
</dbReference>
<proteinExistence type="predicted"/>